<dbReference type="Pfam" id="PF00354">
    <property type="entry name" value="Pentaxin"/>
    <property type="match status" value="1"/>
</dbReference>
<reference evidence="5" key="1">
    <citation type="journal article" date="2023" name="Science">
        <title>Genome structures resolve the early diversification of teleost fishes.</title>
        <authorList>
            <person name="Parey E."/>
            <person name="Louis A."/>
            <person name="Montfort J."/>
            <person name="Bouchez O."/>
            <person name="Roques C."/>
            <person name="Iampietro C."/>
            <person name="Lluch J."/>
            <person name="Castinel A."/>
            <person name="Donnadieu C."/>
            <person name="Desvignes T."/>
            <person name="Floi Bucao C."/>
            <person name="Jouanno E."/>
            <person name="Wen M."/>
            <person name="Mejri S."/>
            <person name="Dirks R."/>
            <person name="Jansen H."/>
            <person name="Henkel C."/>
            <person name="Chen W.J."/>
            <person name="Zahm M."/>
            <person name="Cabau C."/>
            <person name="Klopp C."/>
            <person name="Thompson A.W."/>
            <person name="Robinson-Rechavi M."/>
            <person name="Braasch I."/>
            <person name="Lecointre G."/>
            <person name="Bobe J."/>
            <person name="Postlethwait J.H."/>
            <person name="Berthelot C."/>
            <person name="Roest Crollius H."/>
            <person name="Guiguen Y."/>
        </authorList>
    </citation>
    <scope>NUCLEOTIDE SEQUENCE</scope>
    <source>
        <strain evidence="5">WJC10195</strain>
    </source>
</reference>
<dbReference type="SUPFAM" id="SSF49899">
    <property type="entry name" value="Concanavalin A-like lectins/glucanases"/>
    <property type="match status" value="1"/>
</dbReference>
<evidence type="ECO:0000256" key="1">
    <source>
        <dbReference type="ARBA" id="ARBA00022723"/>
    </source>
</evidence>
<dbReference type="InterPro" id="IPR001759">
    <property type="entry name" value="PTX_dom"/>
</dbReference>
<keyword evidence="6" id="KW-1185">Reference proteome</keyword>
<dbReference type="AlphaFoldDB" id="A0A9Q1IM78"/>
<dbReference type="Gene3D" id="2.60.120.200">
    <property type="match status" value="1"/>
</dbReference>
<protein>
    <recommendedName>
        <fullName evidence="4">Pentraxin (PTX) domain-containing protein</fullName>
    </recommendedName>
</protein>
<dbReference type="EMBL" id="JAINUF010000012">
    <property type="protein sequence ID" value="KAJ8344726.1"/>
    <property type="molecule type" value="Genomic_DNA"/>
</dbReference>
<dbReference type="PROSITE" id="PS51828">
    <property type="entry name" value="PTX_2"/>
    <property type="match status" value="1"/>
</dbReference>
<sequence>MKPLELKAFTLCMKVATELKGKREVVLFAYPTGHTDQLNVWRELNGRYSFYLSGMGVLFDIPQLNTFKTQLCITWESTTGLSAFWVGGKRTVRKVYRPGHTIQPNGTIILGQYLDHYLGRFNDAQSFVGEISDVSM</sequence>
<comment type="caution">
    <text evidence="5">The sequence shown here is derived from an EMBL/GenBank/DDBJ whole genome shotgun (WGS) entry which is preliminary data.</text>
</comment>
<feature type="domain" description="Pentraxin (PTX)" evidence="4">
    <location>
        <begin position="1"/>
        <end position="136"/>
    </location>
</feature>
<dbReference type="PRINTS" id="PR00895">
    <property type="entry name" value="PENTAXIN"/>
</dbReference>
<dbReference type="PANTHER" id="PTHR45869:SF2">
    <property type="entry name" value="C-REACTIVE PROTEIN-RELATED"/>
    <property type="match status" value="1"/>
</dbReference>
<evidence type="ECO:0000313" key="6">
    <source>
        <dbReference type="Proteomes" id="UP001152622"/>
    </source>
</evidence>
<accession>A0A9Q1IM78</accession>
<dbReference type="PANTHER" id="PTHR45869">
    <property type="entry name" value="C-REACTIVE PROTEIN-RELATED"/>
    <property type="match status" value="1"/>
</dbReference>
<evidence type="ECO:0000256" key="3">
    <source>
        <dbReference type="PROSITE-ProRule" id="PRU01172"/>
    </source>
</evidence>
<gene>
    <name evidence="5" type="ORF">SKAU_G00289190</name>
</gene>
<keyword evidence="2" id="KW-0106">Calcium</keyword>
<name>A0A9Q1IM78_SYNKA</name>
<dbReference type="OrthoDB" id="547680at2759"/>
<dbReference type="SMART" id="SM00159">
    <property type="entry name" value="PTX"/>
    <property type="match status" value="1"/>
</dbReference>
<proteinExistence type="predicted"/>
<evidence type="ECO:0000313" key="5">
    <source>
        <dbReference type="EMBL" id="KAJ8344726.1"/>
    </source>
</evidence>
<organism evidence="5 6">
    <name type="scientific">Synaphobranchus kaupii</name>
    <name type="common">Kaup's arrowtooth eel</name>
    <dbReference type="NCBI Taxonomy" id="118154"/>
    <lineage>
        <taxon>Eukaryota</taxon>
        <taxon>Metazoa</taxon>
        <taxon>Chordata</taxon>
        <taxon>Craniata</taxon>
        <taxon>Vertebrata</taxon>
        <taxon>Euteleostomi</taxon>
        <taxon>Actinopterygii</taxon>
        <taxon>Neopterygii</taxon>
        <taxon>Teleostei</taxon>
        <taxon>Anguilliformes</taxon>
        <taxon>Synaphobranchidae</taxon>
        <taxon>Synaphobranchus</taxon>
    </lineage>
</organism>
<dbReference type="GO" id="GO:0046872">
    <property type="term" value="F:metal ion binding"/>
    <property type="evidence" value="ECO:0007669"/>
    <property type="project" value="UniProtKB-KW"/>
</dbReference>
<dbReference type="InterPro" id="IPR013320">
    <property type="entry name" value="ConA-like_dom_sf"/>
</dbReference>
<dbReference type="InterPro" id="IPR051005">
    <property type="entry name" value="Pentraxin_domain"/>
</dbReference>
<evidence type="ECO:0000259" key="4">
    <source>
        <dbReference type="PROSITE" id="PS51828"/>
    </source>
</evidence>
<keyword evidence="1" id="KW-0479">Metal-binding</keyword>
<comment type="caution">
    <text evidence="3">Lacks conserved residue(s) required for the propagation of feature annotation.</text>
</comment>
<evidence type="ECO:0000256" key="2">
    <source>
        <dbReference type="ARBA" id="ARBA00022837"/>
    </source>
</evidence>
<dbReference type="Proteomes" id="UP001152622">
    <property type="component" value="Chromosome 12"/>
</dbReference>